<feature type="compositionally biased region" description="Basic and acidic residues" evidence="16">
    <location>
        <begin position="469"/>
        <end position="479"/>
    </location>
</feature>
<dbReference type="GO" id="GO:0050220">
    <property type="term" value="F:prostaglandin-E synthase activity"/>
    <property type="evidence" value="ECO:0007669"/>
    <property type="project" value="UniProtKB-EC"/>
</dbReference>
<dbReference type="PANTHER" id="PTHR22932:SF3">
    <property type="entry name" value="PROSTAGLANDIN E SYNTHASE 3"/>
    <property type="match status" value="1"/>
</dbReference>
<comment type="catalytic activity">
    <reaction evidence="1">
        <text>prostaglandin H2 = prostaglandin E2</text>
        <dbReference type="Rhea" id="RHEA:12893"/>
        <dbReference type="ChEBI" id="CHEBI:57405"/>
        <dbReference type="ChEBI" id="CHEBI:606564"/>
        <dbReference type="EC" id="5.3.99.3"/>
    </reaction>
</comment>
<evidence type="ECO:0000256" key="11">
    <source>
        <dbReference type="ARBA" id="ARBA00023160"/>
    </source>
</evidence>
<evidence type="ECO:0000256" key="15">
    <source>
        <dbReference type="ARBA" id="ARBA00042997"/>
    </source>
</evidence>
<dbReference type="InterPro" id="IPR007052">
    <property type="entry name" value="CS_dom"/>
</dbReference>
<feature type="compositionally biased region" description="Basic and acidic residues" evidence="16">
    <location>
        <begin position="799"/>
        <end position="810"/>
    </location>
</feature>
<keyword evidence="11" id="KW-0275">Fatty acid biosynthesis</keyword>
<dbReference type="GO" id="GO:0051087">
    <property type="term" value="F:protein-folding chaperone binding"/>
    <property type="evidence" value="ECO:0007669"/>
    <property type="project" value="TreeGrafter"/>
</dbReference>
<keyword evidence="9" id="KW-0276">Fatty acid metabolism</keyword>
<feature type="compositionally biased region" description="Basic and acidic residues" evidence="16">
    <location>
        <begin position="730"/>
        <end position="740"/>
    </location>
</feature>
<dbReference type="GO" id="GO:0006457">
    <property type="term" value="P:protein folding"/>
    <property type="evidence" value="ECO:0007669"/>
    <property type="project" value="TreeGrafter"/>
</dbReference>
<dbReference type="EC" id="5.3.99.3" evidence="4"/>
<dbReference type="GO" id="GO:0005634">
    <property type="term" value="C:nucleus"/>
    <property type="evidence" value="ECO:0007669"/>
    <property type="project" value="TreeGrafter"/>
</dbReference>
<feature type="compositionally biased region" description="Polar residues" evidence="16">
    <location>
        <begin position="156"/>
        <end position="205"/>
    </location>
</feature>
<dbReference type="GO" id="GO:0051879">
    <property type="term" value="F:Hsp90 protein binding"/>
    <property type="evidence" value="ECO:0007669"/>
    <property type="project" value="InterPro"/>
</dbReference>
<feature type="compositionally biased region" description="Basic and acidic residues" evidence="16">
    <location>
        <begin position="629"/>
        <end position="640"/>
    </location>
</feature>
<name>Q4S5M0_TETNG</name>
<keyword evidence="12" id="KW-0413">Isomerase</keyword>
<keyword evidence="8" id="KW-0643">Prostaglandin biosynthesis</keyword>
<feature type="region of interest" description="Disordered" evidence="16">
    <location>
        <begin position="692"/>
        <end position="827"/>
    </location>
</feature>
<dbReference type="PANTHER" id="PTHR22932">
    <property type="entry name" value="TELOMERASE-BINDING PROTEIN P23 HSP90 CO-CHAPERONE"/>
    <property type="match status" value="1"/>
</dbReference>
<evidence type="ECO:0000313" key="18">
    <source>
        <dbReference type="EMBL" id="CAG04062.1"/>
    </source>
</evidence>
<gene>
    <name evidence="18" type="ORF">GSTENG00023669001</name>
</gene>
<evidence type="ECO:0000256" key="8">
    <source>
        <dbReference type="ARBA" id="ARBA00022585"/>
    </source>
</evidence>
<dbReference type="GO" id="GO:0005829">
    <property type="term" value="C:cytosol"/>
    <property type="evidence" value="ECO:0007669"/>
    <property type="project" value="TreeGrafter"/>
</dbReference>
<keyword evidence="5" id="KW-0963">Cytoplasm</keyword>
<dbReference type="GO" id="GO:1905323">
    <property type="term" value="P:telomerase holoenzyme complex assembly"/>
    <property type="evidence" value="ECO:0007669"/>
    <property type="project" value="TreeGrafter"/>
</dbReference>
<reference evidence="18" key="1">
    <citation type="journal article" date="2004" name="Nature">
        <title>Genome duplication in the teleost fish Tetraodon nigroviridis reveals the early vertebrate proto-karyotype.</title>
        <authorList>
            <person name="Jaillon O."/>
            <person name="Aury J.-M."/>
            <person name="Brunet F."/>
            <person name="Petit J.-L."/>
            <person name="Stange-Thomann N."/>
            <person name="Mauceli E."/>
            <person name="Bouneau L."/>
            <person name="Fischer C."/>
            <person name="Ozouf-Costaz C."/>
            <person name="Bernot A."/>
            <person name="Nicaud S."/>
            <person name="Jaffe D."/>
            <person name="Fisher S."/>
            <person name="Lutfalla G."/>
            <person name="Dossat C."/>
            <person name="Segurens B."/>
            <person name="Dasilva C."/>
            <person name="Salanoubat M."/>
            <person name="Levy M."/>
            <person name="Boudet N."/>
            <person name="Castellano S."/>
            <person name="Anthouard V."/>
            <person name="Jubin C."/>
            <person name="Castelli V."/>
            <person name="Katinka M."/>
            <person name="Vacherie B."/>
            <person name="Biemont C."/>
            <person name="Skalli Z."/>
            <person name="Cattolico L."/>
            <person name="Poulain J."/>
            <person name="De Berardinis V."/>
            <person name="Cruaud C."/>
            <person name="Duprat S."/>
            <person name="Brottier P."/>
            <person name="Coutanceau J.-P."/>
            <person name="Gouzy J."/>
            <person name="Parra G."/>
            <person name="Lardier G."/>
            <person name="Chapple C."/>
            <person name="McKernan K.J."/>
            <person name="McEwan P."/>
            <person name="Bosak S."/>
            <person name="Kellis M."/>
            <person name="Volff J.-N."/>
            <person name="Guigo R."/>
            <person name="Zody M.C."/>
            <person name="Mesirov J."/>
            <person name="Lindblad-Toh K."/>
            <person name="Birren B."/>
            <person name="Nusbaum C."/>
            <person name="Kahn D."/>
            <person name="Robinson-Rechavi M."/>
            <person name="Laudet V."/>
            <person name="Schachter V."/>
            <person name="Quetier F."/>
            <person name="Saurin W."/>
            <person name="Scarpelli C."/>
            <person name="Wincker P."/>
            <person name="Lander E.S."/>
            <person name="Weissenbach J."/>
            <person name="Roest Crollius H."/>
        </authorList>
    </citation>
    <scope>NUCLEOTIDE SEQUENCE [LARGE SCALE GENOMIC DNA]</scope>
</reference>
<feature type="domain" description="CS" evidence="17">
    <location>
        <begin position="1"/>
        <end position="89"/>
    </location>
</feature>
<dbReference type="Gene3D" id="2.60.40.790">
    <property type="match status" value="1"/>
</dbReference>
<evidence type="ECO:0000256" key="5">
    <source>
        <dbReference type="ARBA" id="ARBA00022490"/>
    </source>
</evidence>
<feature type="region of interest" description="Disordered" evidence="16">
    <location>
        <begin position="156"/>
        <end position="227"/>
    </location>
</feature>
<evidence type="ECO:0000256" key="9">
    <source>
        <dbReference type="ARBA" id="ARBA00022832"/>
    </source>
</evidence>
<comment type="caution">
    <text evidence="18">The sequence shown here is derived from an EMBL/GenBank/DDBJ whole genome shotgun (WGS) entry which is preliminary data.</text>
</comment>
<keyword evidence="6" id="KW-0644">Prostaglandin metabolism</keyword>
<evidence type="ECO:0000256" key="1">
    <source>
        <dbReference type="ARBA" id="ARBA00000609"/>
    </source>
</evidence>
<evidence type="ECO:0000256" key="7">
    <source>
        <dbReference type="ARBA" id="ARBA00022516"/>
    </source>
</evidence>
<dbReference type="InterPro" id="IPR008978">
    <property type="entry name" value="HSP20-like_chaperone"/>
</dbReference>
<dbReference type="Pfam" id="PF04969">
    <property type="entry name" value="CS"/>
    <property type="match status" value="1"/>
</dbReference>
<protein>
    <recommendedName>
        <fullName evidence="14">Prostaglandin E synthase 3</fullName>
        <ecNumber evidence="4">5.3.99.3</ecNumber>
    </recommendedName>
    <alternativeName>
        <fullName evidence="15">Cytosolic prostaglandin E2 synthase</fullName>
    </alternativeName>
</protein>
<dbReference type="EMBL" id="CAAE01014729">
    <property type="protein sequence ID" value="CAG04062.1"/>
    <property type="molecule type" value="Genomic_DNA"/>
</dbReference>
<dbReference type="CDD" id="cd00237">
    <property type="entry name" value="p23"/>
    <property type="match status" value="1"/>
</dbReference>
<evidence type="ECO:0000256" key="10">
    <source>
        <dbReference type="ARBA" id="ARBA00023098"/>
    </source>
</evidence>
<dbReference type="OrthoDB" id="8939234at2759"/>
<dbReference type="SUPFAM" id="SSF49764">
    <property type="entry name" value="HSP20-like chaperones"/>
    <property type="match status" value="1"/>
</dbReference>
<feature type="compositionally biased region" description="Low complexity" evidence="16">
    <location>
        <begin position="347"/>
        <end position="362"/>
    </location>
</feature>
<evidence type="ECO:0000256" key="2">
    <source>
        <dbReference type="ARBA" id="ARBA00004496"/>
    </source>
</evidence>
<accession>Q4S5M0</accession>
<reference evidence="18" key="2">
    <citation type="submission" date="2004-02" db="EMBL/GenBank/DDBJ databases">
        <authorList>
            <consortium name="Genoscope"/>
            <consortium name="Whitehead Institute Centre for Genome Research"/>
        </authorList>
    </citation>
    <scope>NUCLEOTIDE SEQUENCE</scope>
</reference>
<sequence length="827" mass="90243">QPATAKWYDTRDIVCIEFCVADSKDVKVNFAKRKFGFSCVRGTDNIKHEHEIDLFEEIDENESKHKRTDRSVLCYLRKAQPGKKWPRLTQDKVKLAWLGTDFNNWKDWEDDSDEEMGKFDQLSDMMNSMGGGDDLPDLDGDTCQVWKTRRLQMDSNNRFNYGSNSSANSGLKRSSGDSLYTNGSSMSFPPQGKNLNGEMNVNGATTVHGSGVPGPHPPAAPYPHVSNHHQSGAGYDYLWGGPPQYAPSMGSSAGHGMHQKQPAPGMAPPSSQHHFQGHGQYQLNGGVDNSHQSSVAGPPNMPHPGSQYWNRNNPSTQQMSYNSHSMFGSYQSPPHPGLTSSPHHKQQQSLQQAPHQSAQPQHIHPHRHQAQPHQQPQHYSMLPNGMPYYQHQPQHTSAASLGAPQSSNTEPSSPNPALSQASRLSSPEQEPRRAPQASVPFEPTRSAVPSESEYAALDRTPVRRSPPFHRPEHSTDRESFSNSSPFDGYPSFATSSGADVSSVLEHSSLIDEGGPGPDRPTDSDNSFHASRRLPRHDGTSLTEEGASPDLDTTRESIFSSEASRNDPLDSTEEGAVAETQRTLDSLEPTGGSILDSPLDTFSQVQDSSAASGGVSRSHSFLSPQPSQKGPEDVWENKGLDVSDSAGRISIKTTVYEKVTPPSFSMKDQNFIAFSTAAEGPAVHPLQPITDQVVPAAEEVPKSKTRKPRGPKALWASAPVETQRKPRVRTPKVEKTEEAAKGRKRKKPVKQDTKETAGAPGPPAGEVDPITATIEAVLANAASIDTSVERLKKMKRTKKGREAAKQEGEKSTEDDDNEDGSTTGDFYS</sequence>
<feature type="compositionally biased region" description="Polar residues" evidence="16">
    <location>
        <begin position="307"/>
        <end position="332"/>
    </location>
</feature>
<evidence type="ECO:0000256" key="3">
    <source>
        <dbReference type="ARBA" id="ARBA00004702"/>
    </source>
</evidence>
<evidence type="ECO:0000256" key="13">
    <source>
        <dbReference type="ARBA" id="ARBA00025733"/>
    </source>
</evidence>
<feature type="non-terminal residue" evidence="18">
    <location>
        <position position="1"/>
    </location>
</feature>
<evidence type="ECO:0000256" key="6">
    <source>
        <dbReference type="ARBA" id="ARBA00022501"/>
    </source>
</evidence>
<feature type="compositionally biased region" description="Polar residues" evidence="16">
    <location>
        <begin position="269"/>
        <end position="295"/>
    </location>
</feature>
<feature type="compositionally biased region" description="Polar residues" evidence="16">
    <location>
        <begin position="391"/>
        <end position="428"/>
    </location>
</feature>
<dbReference type="FunFam" id="2.60.40.790:FF:000003">
    <property type="entry name" value="prostaglandin E synthase 3"/>
    <property type="match status" value="1"/>
</dbReference>
<evidence type="ECO:0000259" key="17">
    <source>
        <dbReference type="PROSITE" id="PS51203"/>
    </source>
</evidence>
<evidence type="ECO:0000256" key="12">
    <source>
        <dbReference type="ARBA" id="ARBA00023235"/>
    </source>
</evidence>
<evidence type="ECO:0000256" key="4">
    <source>
        <dbReference type="ARBA" id="ARBA00012203"/>
    </source>
</evidence>
<keyword evidence="7" id="KW-0444">Lipid biosynthesis</keyword>
<comment type="similarity">
    <text evidence="13">Belongs to the p23/wos2 family.</text>
</comment>
<dbReference type="PROSITE" id="PS51203">
    <property type="entry name" value="CS"/>
    <property type="match status" value="1"/>
</dbReference>
<dbReference type="GO" id="GO:0007004">
    <property type="term" value="P:telomere maintenance via telomerase"/>
    <property type="evidence" value="ECO:0007669"/>
    <property type="project" value="TreeGrafter"/>
</dbReference>
<dbReference type="GO" id="GO:0051131">
    <property type="term" value="P:chaperone-mediated protein complex assembly"/>
    <property type="evidence" value="ECO:0007669"/>
    <property type="project" value="TreeGrafter"/>
</dbReference>
<organism evidence="18">
    <name type="scientific">Tetraodon nigroviridis</name>
    <name type="common">Spotted green pufferfish</name>
    <name type="synonym">Chelonodon nigroviridis</name>
    <dbReference type="NCBI Taxonomy" id="99883"/>
    <lineage>
        <taxon>Eukaryota</taxon>
        <taxon>Metazoa</taxon>
        <taxon>Chordata</taxon>
        <taxon>Craniata</taxon>
        <taxon>Vertebrata</taxon>
        <taxon>Euteleostomi</taxon>
        <taxon>Actinopterygii</taxon>
        <taxon>Neopterygii</taxon>
        <taxon>Teleostei</taxon>
        <taxon>Neoteleostei</taxon>
        <taxon>Acanthomorphata</taxon>
        <taxon>Eupercaria</taxon>
        <taxon>Tetraodontiformes</taxon>
        <taxon>Tetradontoidea</taxon>
        <taxon>Tetraodontidae</taxon>
        <taxon>Tetraodon</taxon>
    </lineage>
</organism>
<dbReference type="AlphaFoldDB" id="Q4S5M0"/>
<comment type="pathway">
    <text evidence="3">Lipid metabolism; prostaglandin biosynthesis.</text>
</comment>
<dbReference type="KEGG" id="tng:GSTEN00023669G001"/>
<keyword evidence="10" id="KW-0443">Lipid metabolism</keyword>
<feature type="compositionally biased region" description="Polar residues" evidence="16">
    <location>
        <begin position="599"/>
        <end position="627"/>
    </location>
</feature>
<dbReference type="InterPro" id="IPR045250">
    <property type="entry name" value="p23-like"/>
</dbReference>
<feature type="region of interest" description="Disordered" evidence="16">
    <location>
        <begin position="248"/>
        <end position="641"/>
    </location>
</feature>
<evidence type="ECO:0000256" key="16">
    <source>
        <dbReference type="SAM" id="MobiDB-lite"/>
    </source>
</evidence>
<dbReference type="GO" id="GO:0001516">
    <property type="term" value="P:prostaglandin biosynthetic process"/>
    <property type="evidence" value="ECO:0007669"/>
    <property type="project" value="UniProtKB-KW"/>
</dbReference>
<evidence type="ECO:0000256" key="14">
    <source>
        <dbReference type="ARBA" id="ARBA00040552"/>
    </source>
</evidence>
<proteinExistence type="inferred from homology"/>
<comment type="subcellular location">
    <subcellularLocation>
        <location evidence="2">Cytoplasm</location>
    </subcellularLocation>
</comment>